<keyword evidence="1" id="KW-0285">Flavoprotein</keyword>
<evidence type="ECO:0000256" key="3">
    <source>
        <dbReference type="ARBA" id="ARBA00023002"/>
    </source>
</evidence>
<evidence type="ECO:0000313" key="7">
    <source>
        <dbReference type="EMBL" id="MCL2891642.1"/>
    </source>
</evidence>
<evidence type="ECO:0000256" key="1">
    <source>
        <dbReference type="ARBA" id="ARBA00022630"/>
    </source>
</evidence>
<evidence type="ECO:0000256" key="4">
    <source>
        <dbReference type="ARBA" id="ARBA00023033"/>
    </source>
</evidence>
<proteinExistence type="predicted"/>
<dbReference type="PANTHER" id="PTHR42847">
    <property type="entry name" value="ALKANESULFONATE MONOOXYGENASE"/>
    <property type="match status" value="1"/>
</dbReference>
<keyword evidence="2" id="KW-0288">FMN</keyword>
<dbReference type="PANTHER" id="PTHR42847:SF4">
    <property type="entry name" value="ALKANESULFONATE MONOOXYGENASE-RELATED"/>
    <property type="match status" value="1"/>
</dbReference>
<reference evidence="7 8" key="1">
    <citation type="submission" date="2022-02" db="EMBL/GenBank/DDBJ databases">
        <title>Description of Brenneria tiliae sp. nov. isolated from symptomatic Tilia x moltkei and Tilia x europaea trees in the UK.</title>
        <authorList>
            <person name="Kile H."/>
        </authorList>
    </citation>
    <scope>NUCLEOTIDE SEQUENCE [LARGE SCALE GENOMIC DNA]</scope>
    <source>
        <strain evidence="7 8">MC1SB4.1</strain>
    </source>
</reference>
<dbReference type="InterPro" id="IPR050172">
    <property type="entry name" value="SsuD_RutA_monooxygenase"/>
</dbReference>
<evidence type="ECO:0000256" key="2">
    <source>
        <dbReference type="ARBA" id="ARBA00022643"/>
    </source>
</evidence>
<dbReference type="SUPFAM" id="SSF51679">
    <property type="entry name" value="Bacterial luciferase-like"/>
    <property type="match status" value="1"/>
</dbReference>
<feature type="domain" description="Luciferase-like" evidence="6">
    <location>
        <begin position="21"/>
        <end position="331"/>
    </location>
</feature>
<sequence>MSIEIYGHLTHRNESEIHLATGASLDIEYIKRQSQDHEAAGFDGVLIGVGSDGPDSLQIAALAANATKTLRLLVANRPGLINPTWAARSYATLDRIANGRIGFHVITGRESDGTRKNGDLLSKNERYARTREFIQILKSAWINHSPFDFKGQHYDIEGFAASVFPLQSPRIPVYFAGNSEAAFEVGAAEADRYALYAQPLQFLKQDIAKIHQAAHDAGRKDPPGIIILVRLIVAETDELAWRKAEEYKALAIAQSQSARPEETRWLPSNDGRDASAGDSKQLEANRLSTKHDRALWTGLAGVTERGKSTALVGSPETIVAALMDYVDAGVTMFILDGFNRLDDVPDFGRHIIPPFRAAIAEREKAATSN</sequence>
<evidence type="ECO:0000313" key="8">
    <source>
        <dbReference type="Proteomes" id="UP001203069"/>
    </source>
</evidence>
<dbReference type="Proteomes" id="UP001203069">
    <property type="component" value="Unassembled WGS sequence"/>
</dbReference>
<evidence type="ECO:0000259" key="6">
    <source>
        <dbReference type="Pfam" id="PF00296"/>
    </source>
</evidence>
<dbReference type="Gene3D" id="3.20.20.30">
    <property type="entry name" value="Luciferase-like domain"/>
    <property type="match status" value="1"/>
</dbReference>
<dbReference type="EMBL" id="JAKPBZ010000103">
    <property type="protein sequence ID" value="MCL2891642.1"/>
    <property type="molecule type" value="Genomic_DNA"/>
</dbReference>
<dbReference type="InterPro" id="IPR036661">
    <property type="entry name" value="Luciferase-like_sf"/>
</dbReference>
<gene>
    <name evidence="7" type="ORF">MFP26_02840</name>
</gene>
<dbReference type="Pfam" id="PF00296">
    <property type="entry name" value="Bac_luciferase"/>
    <property type="match status" value="1"/>
</dbReference>
<keyword evidence="8" id="KW-1185">Reference proteome</keyword>
<dbReference type="CDD" id="cd01094">
    <property type="entry name" value="Alkanesulfonate_monoxygenase"/>
    <property type="match status" value="1"/>
</dbReference>
<dbReference type="RefSeq" id="WP_249243568.1">
    <property type="nucleotide sequence ID" value="NZ_JAKPBZ010000103.1"/>
</dbReference>
<keyword evidence="4" id="KW-0503">Monooxygenase</keyword>
<keyword evidence="3" id="KW-0560">Oxidoreductase</keyword>
<accession>A0ABT0MPA4</accession>
<organism evidence="7 8">
    <name type="scientific">Brenneria tiliae</name>
    <dbReference type="NCBI Taxonomy" id="2914984"/>
    <lineage>
        <taxon>Bacteria</taxon>
        <taxon>Pseudomonadati</taxon>
        <taxon>Pseudomonadota</taxon>
        <taxon>Gammaproteobacteria</taxon>
        <taxon>Enterobacterales</taxon>
        <taxon>Pectobacteriaceae</taxon>
        <taxon>Brenneria</taxon>
    </lineage>
</organism>
<comment type="caution">
    <text evidence="7">The sequence shown here is derived from an EMBL/GenBank/DDBJ whole genome shotgun (WGS) entry which is preliminary data.</text>
</comment>
<feature type="region of interest" description="Disordered" evidence="5">
    <location>
        <begin position="260"/>
        <end position="280"/>
    </location>
</feature>
<protein>
    <submittedName>
        <fullName evidence="7">LLM class flavin-dependent oxidoreductase</fullName>
    </submittedName>
</protein>
<evidence type="ECO:0000256" key="5">
    <source>
        <dbReference type="SAM" id="MobiDB-lite"/>
    </source>
</evidence>
<dbReference type="InterPro" id="IPR011251">
    <property type="entry name" value="Luciferase-like_dom"/>
</dbReference>
<name>A0ABT0MPA4_9GAMM</name>